<organism evidence="1 2">
    <name type="scientific">Actinopolyspora biskrensis</name>
    <dbReference type="NCBI Taxonomy" id="1470178"/>
    <lineage>
        <taxon>Bacteria</taxon>
        <taxon>Bacillati</taxon>
        <taxon>Actinomycetota</taxon>
        <taxon>Actinomycetes</taxon>
        <taxon>Actinopolysporales</taxon>
        <taxon>Actinopolysporaceae</taxon>
        <taxon>Actinopolyspora</taxon>
    </lineage>
</organism>
<evidence type="ECO:0000313" key="2">
    <source>
        <dbReference type="Proteomes" id="UP000548304"/>
    </source>
</evidence>
<dbReference type="EMBL" id="JACBYW010000007">
    <property type="protein sequence ID" value="NYH80318.1"/>
    <property type="molecule type" value="Genomic_DNA"/>
</dbReference>
<reference evidence="1 2" key="1">
    <citation type="submission" date="2020-07" db="EMBL/GenBank/DDBJ databases">
        <title>Genomic Encyclopedia of Type Strains, Phase III (KMG-III): the genomes of soil and plant-associated and newly described type strains.</title>
        <authorList>
            <person name="Whitman W."/>
        </authorList>
    </citation>
    <scope>NUCLEOTIDE SEQUENCE [LARGE SCALE GENOMIC DNA]</scope>
    <source>
        <strain evidence="1 2">CECT 8576</strain>
    </source>
</reference>
<name>A0A852Z1D4_9ACTN</name>
<dbReference type="Proteomes" id="UP000548304">
    <property type="component" value="Unassembled WGS sequence"/>
</dbReference>
<dbReference type="Pfam" id="PF14428">
    <property type="entry name" value="DddA-like"/>
    <property type="match status" value="1"/>
</dbReference>
<proteinExistence type="predicted"/>
<gene>
    <name evidence="1" type="ORF">FHR84_003675</name>
</gene>
<evidence type="ECO:0008006" key="3">
    <source>
        <dbReference type="Google" id="ProtNLM"/>
    </source>
</evidence>
<dbReference type="AlphaFoldDB" id="A0A852Z1D4"/>
<evidence type="ECO:0000313" key="1">
    <source>
        <dbReference type="EMBL" id="NYH80318.1"/>
    </source>
</evidence>
<accession>A0A852Z1D4</accession>
<protein>
    <recommendedName>
        <fullName evidence="3">SCP1.201-like deaminase</fullName>
    </recommendedName>
</protein>
<dbReference type="InterPro" id="IPR032724">
    <property type="entry name" value="SCP1.201-like"/>
</dbReference>
<keyword evidence="2" id="KW-1185">Reference proteome</keyword>
<comment type="caution">
    <text evidence="1">The sequence shown here is derived from an EMBL/GenBank/DDBJ whole genome shotgun (WGS) entry which is preliminary data.</text>
</comment>
<sequence>MRDDIRKRLPQITEATPTDELPAAMRATEHVRTFSAVLQEPAMSAVEEMGNTLAGMLGRLPPEQLHQAPAWIEEYALPTLTEVGEGSTSSELAEAYASFERARELIDDVLALSDNTREHLINYLATLGVHGEKPPPSLPHPSTLGRVPIDTARDRSWIDQIRERLPRYEGGQTSGLIYDQDGNEQILVSGRDRELSDRIRLALDTSSVYPPHRGDASPVVDTHVEAKYAQRMKEAGQTYGVVVLNNRMCPDPWGCHAAVRAILPRGSTLAVWEPGESRPIEIRGEEAP</sequence>
<dbReference type="RefSeq" id="WP_246300755.1">
    <property type="nucleotide sequence ID" value="NZ_JACBYW010000007.1"/>
</dbReference>